<feature type="region of interest" description="Disordered" evidence="7">
    <location>
        <begin position="468"/>
        <end position="505"/>
    </location>
</feature>
<keyword evidence="3" id="KW-1003">Cell membrane</keyword>
<evidence type="ECO:0000256" key="2">
    <source>
        <dbReference type="ARBA" id="ARBA00008929"/>
    </source>
</evidence>
<dbReference type="InterPro" id="IPR005614">
    <property type="entry name" value="NrfD-like"/>
</dbReference>
<dbReference type="PANTHER" id="PTHR43044:SF2">
    <property type="entry name" value="POLYSULPHIDE REDUCTASE NRFD"/>
    <property type="match status" value="1"/>
</dbReference>
<evidence type="ECO:0000256" key="7">
    <source>
        <dbReference type="SAM" id="MobiDB-lite"/>
    </source>
</evidence>
<feature type="transmembrane region" description="Helical" evidence="8">
    <location>
        <begin position="160"/>
        <end position="182"/>
    </location>
</feature>
<dbReference type="OrthoDB" id="9806499at2"/>
<feature type="transmembrane region" description="Helical" evidence="8">
    <location>
        <begin position="301"/>
        <end position="323"/>
    </location>
</feature>
<evidence type="ECO:0000256" key="6">
    <source>
        <dbReference type="ARBA" id="ARBA00023136"/>
    </source>
</evidence>
<dbReference type="Pfam" id="PF03916">
    <property type="entry name" value="NrfD"/>
    <property type="match status" value="1"/>
</dbReference>
<evidence type="ECO:0000256" key="1">
    <source>
        <dbReference type="ARBA" id="ARBA00004651"/>
    </source>
</evidence>
<proteinExistence type="inferred from homology"/>
<organism evidence="9 10">
    <name type="scientific">Christiangramia gaetbulicola</name>
    <dbReference type="NCBI Taxonomy" id="703340"/>
    <lineage>
        <taxon>Bacteria</taxon>
        <taxon>Pseudomonadati</taxon>
        <taxon>Bacteroidota</taxon>
        <taxon>Flavobacteriia</taxon>
        <taxon>Flavobacteriales</taxon>
        <taxon>Flavobacteriaceae</taxon>
        <taxon>Christiangramia</taxon>
    </lineage>
</organism>
<comment type="subcellular location">
    <subcellularLocation>
        <location evidence="1">Cell membrane</location>
        <topology evidence="1">Multi-pass membrane protein</topology>
    </subcellularLocation>
</comment>
<feature type="transmembrane region" description="Helical" evidence="8">
    <location>
        <begin position="82"/>
        <end position="102"/>
    </location>
</feature>
<sequence>MSHYEAPIRKPLVTGNKSYHDVTVDVAAPVEGRANKTWWIVFAISLVAFLWGVGCIVYTISTGIGTWGLNKTVGWAWDITNFVWWVGIGHAGTLISAVLLLFRQKWRMAINRSAEAMTIFSVMQAGLFPLIHMGRPWLAYWVLPIPNQFGSLWVNFNSPLLWDVFAISTYLSVSLVFWWTGLLPDFAMIRDRAITPFTKRVYGILSFGWSGRAKDWQRFEEVSLVLAGLATPLVLSVHTIVSFDFATSVIPGWHTTIFPPYFVAGAIFSGFAMVNTLLIIMRKVSNLEDYITIQHIELMNIVIMITGSIVGTAYITELVIAWYSGVEYEQYAFLNRATGPYWWAYWSMMTCNVFSPQFMWFKKLRTSIMFSFFISIVVNIGMWFERFVIIVTSLHRDYLPSSWTMFSPTFVDIGIFIGTIGFFFVLFLLYARSFPVIAQAEVKTILKASGEKYKKLRAEHGDDVLHYNPETVGRNPVRNEEEGVHHKIEDTEHTKKKEADHPHEDTVNADGMVVSEVMKDRIDEMLSRIGTYDPKTQEASDLTKLKNVGPLLQQHLHQVGIYLFDQVSKLTEQDFELLDEVIENFPIQENREGWVEQANKLKNK</sequence>
<feature type="transmembrane region" description="Helical" evidence="8">
    <location>
        <begin position="114"/>
        <end position="134"/>
    </location>
</feature>
<dbReference type="PANTHER" id="PTHR43044">
    <property type="match status" value="1"/>
</dbReference>
<evidence type="ECO:0000256" key="3">
    <source>
        <dbReference type="ARBA" id="ARBA00022475"/>
    </source>
</evidence>
<dbReference type="GO" id="GO:0005886">
    <property type="term" value="C:plasma membrane"/>
    <property type="evidence" value="ECO:0007669"/>
    <property type="project" value="UniProtKB-SubCell"/>
</dbReference>
<comment type="similarity">
    <text evidence="2">Belongs to the NrfD family.</text>
</comment>
<keyword evidence="10" id="KW-1185">Reference proteome</keyword>
<reference evidence="9 10" key="1">
    <citation type="submission" date="2018-04" db="EMBL/GenBank/DDBJ databases">
        <title>Genomic Encyclopedia of Archaeal and Bacterial Type Strains, Phase II (KMG-II): from individual species to whole genera.</title>
        <authorList>
            <person name="Goeker M."/>
        </authorList>
    </citation>
    <scope>NUCLEOTIDE SEQUENCE [LARGE SCALE GENOMIC DNA]</scope>
    <source>
        <strain evidence="9 10">DSM 23082</strain>
    </source>
</reference>
<feature type="transmembrane region" description="Helical" evidence="8">
    <location>
        <begin position="222"/>
        <end position="241"/>
    </location>
</feature>
<evidence type="ECO:0000256" key="5">
    <source>
        <dbReference type="ARBA" id="ARBA00022989"/>
    </source>
</evidence>
<protein>
    <submittedName>
        <fullName evidence="9">Quinol:cytochrome c oxidoreductase quinone-binding subunit 1</fullName>
    </submittedName>
</protein>
<feature type="transmembrane region" description="Helical" evidence="8">
    <location>
        <begin position="261"/>
        <end position="280"/>
    </location>
</feature>
<evidence type="ECO:0000313" key="10">
    <source>
        <dbReference type="Proteomes" id="UP000244174"/>
    </source>
</evidence>
<keyword evidence="5 8" id="KW-1133">Transmembrane helix</keyword>
<dbReference type="RefSeq" id="WP_108170415.1">
    <property type="nucleotide sequence ID" value="NZ_QBKQ01000001.1"/>
</dbReference>
<evidence type="ECO:0000313" key="9">
    <source>
        <dbReference type="EMBL" id="PTX44459.1"/>
    </source>
</evidence>
<dbReference type="AlphaFoldDB" id="A0A2T6AKW3"/>
<feature type="transmembrane region" description="Helical" evidence="8">
    <location>
        <begin position="368"/>
        <end position="390"/>
    </location>
</feature>
<feature type="transmembrane region" description="Helical" evidence="8">
    <location>
        <begin position="410"/>
        <end position="431"/>
    </location>
</feature>
<dbReference type="Proteomes" id="UP000244174">
    <property type="component" value="Unassembled WGS sequence"/>
</dbReference>
<gene>
    <name evidence="9" type="ORF">C8P64_0438</name>
</gene>
<comment type="caution">
    <text evidence="9">The sequence shown here is derived from an EMBL/GenBank/DDBJ whole genome shotgun (WGS) entry which is preliminary data.</text>
</comment>
<keyword evidence="6 8" id="KW-0472">Membrane</keyword>
<feature type="transmembrane region" description="Helical" evidence="8">
    <location>
        <begin position="38"/>
        <end position="62"/>
    </location>
</feature>
<dbReference type="EMBL" id="QBKQ01000001">
    <property type="protein sequence ID" value="PTX44459.1"/>
    <property type="molecule type" value="Genomic_DNA"/>
</dbReference>
<evidence type="ECO:0000256" key="4">
    <source>
        <dbReference type="ARBA" id="ARBA00022692"/>
    </source>
</evidence>
<feature type="transmembrane region" description="Helical" evidence="8">
    <location>
        <begin position="343"/>
        <end position="361"/>
    </location>
</feature>
<keyword evidence="4 8" id="KW-0812">Transmembrane</keyword>
<evidence type="ECO:0000256" key="8">
    <source>
        <dbReference type="SAM" id="Phobius"/>
    </source>
</evidence>
<name>A0A2T6AKW3_9FLAO</name>
<accession>A0A2T6AKW3</accession>
<feature type="compositionally biased region" description="Basic and acidic residues" evidence="7">
    <location>
        <begin position="477"/>
        <end position="505"/>
    </location>
</feature>